<accession>A0ABM9D885</accession>
<reference evidence="5 6" key="1">
    <citation type="submission" date="2022-03" db="EMBL/GenBank/DDBJ databases">
        <authorList>
            <person name="Koch H."/>
        </authorList>
    </citation>
    <scope>NUCLEOTIDE SEQUENCE [LARGE SCALE GENOMIC DNA]</scope>
    <source>
        <strain evidence="5 6">G1</strain>
    </source>
</reference>
<feature type="domain" description="Type I restriction modification DNA specificity" evidence="4">
    <location>
        <begin position="23"/>
        <end position="183"/>
    </location>
</feature>
<proteinExistence type="inferred from homology"/>
<evidence type="ECO:0000256" key="3">
    <source>
        <dbReference type="ARBA" id="ARBA00023125"/>
    </source>
</evidence>
<name>A0ABM9D885_9BACT</name>
<keyword evidence="5" id="KW-0378">Hydrolase</keyword>
<dbReference type="SUPFAM" id="SSF116734">
    <property type="entry name" value="DNA methylase specificity domain"/>
    <property type="match status" value="2"/>
</dbReference>
<organism evidence="5 6">
    <name type="scientific">Trichlorobacter ammonificans</name>
    <dbReference type="NCBI Taxonomy" id="2916410"/>
    <lineage>
        <taxon>Bacteria</taxon>
        <taxon>Pseudomonadati</taxon>
        <taxon>Thermodesulfobacteriota</taxon>
        <taxon>Desulfuromonadia</taxon>
        <taxon>Geobacterales</taxon>
        <taxon>Geobacteraceae</taxon>
        <taxon>Trichlorobacter</taxon>
    </lineage>
</organism>
<dbReference type="PANTHER" id="PTHR30408">
    <property type="entry name" value="TYPE-1 RESTRICTION ENZYME ECOKI SPECIFICITY PROTEIN"/>
    <property type="match status" value="1"/>
</dbReference>
<protein>
    <submittedName>
        <fullName evidence="5">Type I restriction-modification system, specificity subunit S</fullName>
        <ecNumber evidence="5">3.1.21.3</ecNumber>
    </submittedName>
</protein>
<evidence type="ECO:0000259" key="4">
    <source>
        <dbReference type="Pfam" id="PF01420"/>
    </source>
</evidence>
<evidence type="ECO:0000256" key="1">
    <source>
        <dbReference type="ARBA" id="ARBA00010923"/>
    </source>
</evidence>
<dbReference type="Gene3D" id="1.10.287.1120">
    <property type="entry name" value="Bipartite methylase S protein"/>
    <property type="match status" value="2"/>
</dbReference>
<comment type="similarity">
    <text evidence="1">Belongs to the type-I restriction system S methylase family.</text>
</comment>
<evidence type="ECO:0000313" key="6">
    <source>
        <dbReference type="Proteomes" id="UP001295463"/>
    </source>
</evidence>
<sequence length="415" mass="46556">MKAEKKSGLVPKLRFPEFREAGEWEFRNLGRVAENLDNRRVPITSGDRVAGMIPYYGASGVVDYVKGFIFDEDLLCVSEDGANLVARTYPIAFPISGKTWVNNHAHVLRFQNLFTQKFVEVYLNSIKLDDFITGMAQPKLNKTMLDSIPIPWPTVPEQQRIADCLASLDELITLEAQKLDTLKTHKKGLMQQLFPAEGETLPKLRFPEFREAGEWEEMQIGDLKPFVTSGSRGWAAYYANQGSLFVRITNLTRESIYLDLADTKFVKLPQEASEGVRTQLKEHDVLISITADIGIIGYVDASISSPAYINQHIALVRFDSSQVCSKFVSYFLASERSQRLFRASTDIGTKAGMSLIMVQKIQVVLPTLPEQQKIADCLTSLDDLIIAQSQKLAALKTHKKGLMQQLFPALEEVTA</sequence>
<dbReference type="RefSeq" id="WP_305732116.1">
    <property type="nucleotide sequence ID" value="NZ_OW150024.1"/>
</dbReference>
<dbReference type="InterPro" id="IPR000055">
    <property type="entry name" value="Restrct_endonuc_typeI_TRD"/>
</dbReference>
<dbReference type="Gene3D" id="3.90.220.20">
    <property type="entry name" value="DNA methylase specificity domains"/>
    <property type="match status" value="2"/>
</dbReference>
<feature type="domain" description="Type I restriction modification DNA specificity" evidence="4">
    <location>
        <begin position="214"/>
        <end position="396"/>
    </location>
</feature>
<dbReference type="CDD" id="cd17262">
    <property type="entry name" value="RMtype1_S_Aco12261I-TRD2-CR2"/>
    <property type="match status" value="1"/>
</dbReference>
<dbReference type="Proteomes" id="UP001295463">
    <property type="component" value="Chromosome"/>
</dbReference>
<dbReference type="EC" id="3.1.21.3" evidence="5"/>
<keyword evidence="3" id="KW-0238">DNA-binding</keyword>
<dbReference type="Pfam" id="PF01420">
    <property type="entry name" value="Methylase_S"/>
    <property type="match status" value="2"/>
</dbReference>
<keyword evidence="6" id="KW-1185">Reference proteome</keyword>
<dbReference type="PANTHER" id="PTHR30408:SF12">
    <property type="entry name" value="TYPE I RESTRICTION ENZYME MJAVIII SPECIFICITY SUBUNIT"/>
    <property type="match status" value="1"/>
</dbReference>
<keyword evidence="2" id="KW-0680">Restriction system</keyword>
<dbReference type="GO" id="GO:0009035">
    <property type="term" value="F:type I site-specific deoxyribonuclease activity"/>
    <property type="evidence" value="ECO:0007669"/>
    <property type="project" value="UniProtKB-EC"/>
</dbReference>
<dbReference type="InterPro" id="IPR044946">
    <property type="entry name" value="Restrct_endonuc_typeI_TRD_sf"/>
</dbReference>
<dbReference type="InterPro" id="IPR052021">
    <property type="entry name" value="Type-I_RS_S_subunit"/>
</dbReference>
<evidence type="ECO:0000256" key="2">
    <source>
        <dbReference type="ARBA" id="ARBA00022747"/>
    </source>
</evidence>
<dbReference type="EMBL" id="OW150024">
    <property type="protein sequence ID" value="CAH2031282.1"/>
    <property type="molecule type" value="Genomic_DNA"/>
</dbReference>
<evidence type="ECO:0000313" key="5">
    <source>
        <dbReference type="EMBL" id="CAH2031282.1"/>
    </source>
</evidence>
<gene>
    <name evidence="5" type="ORF">GEAMG1_1452</name>
</gene>